<keyword evidence="3 6" id="KW-1133">Transmembrane helix</keyword>
<evidence type="ECO:0000313" key="9">
    <source>
        <dbReference type="Proteomes" id="UP001201262"/>
    </source>
</evidence>
<comment type="caution">
    <text evidence="8">The sequence shown here is derived from an EMBL/GenBank/DDBJ whole genome shotgun (WGS) entry which is preliminary data.</text>
</comment>
<dbReference type="Gene3D" id="1.20.1250.20">
    <property type="entry name" value="MFS general substrate transporter like domains"/>
    <property type="match status" value="1"/>
</dbReference>
<organism evidence="8 9">
    <name type="scientific">Talaromyces proteolyticus</name>
    <dbReference type="NCBI Taxonomy" id="1131652"/>
    <lineage>
        <taxon>Eukaryota</taxon>
        <taxon>Fungi</taxon>
        <taxon>Dikarya</taxon>
        <taxon>Ascomycota</taxon>
        <taxon>Pezizomycotina</taxon>
        <taxon>Eurotiomycetes</taxon>
        <taxon>Eurotiomycetidae</taxon>
        <taxon>Eurotiales</taxon>
        <taxon>Trichocomaceae</taxon>
        <taxon>Talaromyces</taxon>
        <taxon>Talaromyces sect. Bacilispori</taxon>
    </lineage>
</organism>
<name>A0AAD4KLK2_9EURO</name>
<dbReference type="Pfam" id="PF07690">
    <property type="entry name" value="MFS_1"/>
    <property type="match status" value="1"/>
</dbReference>
<feature type="transmembrane region" description="Helical" evidence="6">
    <location>
        <begin position="496"/>
        <end position="520"/>
    </location>
</feature>
<evidence type="ECO:0000256" key="5">
    <source>
        <dbReference type="SAM" id="MobiDB-lite"/>
    </source>
</evidence>
<evidence type="ECO:0000256" key="6">
    <source>
        <dbReference type="SAM" id="Phobius"/>
    </source>
</evidence>
<evidence type="ECO:0000313" key="8">
    <source>
        <dbReference type="EMBL" id="KAH8691287.1"/>
    </source>
</evidence>
<dbReference type="GO" id="GO:0022857">
    <property type="term" value="F:transmembrane transporter activity"/>
    <property type="evidence" value="ECO:0007669"/>
    <property type="project" value="InterPro"/>
</dbReference>
<keyword evidence="4 6" id="KW-0472">Membrane</keyword>
<feature type="transmembrane region" description="Helical" evidence="6">
    <location>
        <begin position="264"/>
        <end position="285"/>
    </location>
</feature>
<reference evidence="8" key="1">
    <citation type="submission" date="2021-12" db="EMBL/GenBank/DDBJ databases">
        <title>Convergent genome expansion in fungi linked to evolution of root-endophyte symbiosis.</title>
        <authorList>
            <consortium name="DOE Joint Genome Institute"/>
            <person name="Ke Y.-H."/>
            <person name="Bonito G."/>
            <person name="Liao H.-L."/>
            <person name="Looney B."/>
            <person name="Rojas-Flechas A."/>
            <person name="Nash J."/>
            <person name="Hameed K."/>
            <person name="Schadt C."/>
            <person name="Martin F."/>
            <person name="Crous P.W."/>
            <person name="Miettinen O."/>
            <person name="Magnuson J.K."/>
            <person name="Labbe J."/>
            <person name="Jacobson D."/>
            <person name="Doktycz M.J."/>
            <person name="Veneault-Fourrey C."/>
            <person name="Kuo A."/>
            <person name="Mondo S."/>
            <person name="Calhoun S."/>
            <person name="Riley R."/>
            <person name="Ohm R."/>
            <person name="LaButti K."/>
            <person name="Andreopoulos B."/>
            <person name="Pangilinan J."/>
            <person name="Nolan M."/>
            <person name="Tritt A."/>
            <person name="Clum A."/>
            <person name="Lipzen A."/>
            <person name="Daum C."/>
            <person name="Barry K."/>
            <person name="Grigoriev I.V."/>
            <person name="Vilgalys R."/>
        </authorList>
    </citation>
    <scope>NUCLEOTIDE SEQUENCE</scope>
    <source>
        <strain evidence="8">PMI_201</strain>
    </source>
</reference>
<feature type="transmembrane region" description="Helical" evidence="6">
    <location>
        <begin position="436"/>
        <end position="456"/>
    </location>
</feature>
<dbReference type="GeneID" id="70249448"/>
<keyword evidence="9" id="KW-1185">Reference proteome</keyword>
<dbReference type="InterPro" id="IPR020846">
    <property type="entry name" value="MFS_dom"/>
</dbReference>
<dbReference type="InterPro" id="IPR011701">
    <property type="entry name" value="MFS"/>
</dbReference>
<sequence length="574" mass="61896">MKDTDNTSPVSKMDLELEHLESVTQGTTRLYDGAFIRLVPMPSNHPDDPLNMRSYRRTLAIISVLFYGAIAIAMQQIMASFLPVFMLEYAGLDPKLLNNPGGLNGVLAGRLGPIQGGAGGPLPAASGSSNPLAALAAIPGAQPLSRVNFLASFPVLMVGLSNYFLIPLAVTFGRRPVMIFCGAIAWTACVWAGRSTSLSSHIAARCIQAIGAGAVESLIPLIVQDMSFIHQRNRAIGMVWASQGVITISLGIGANYIVSRISWRWLYFIGAIITAVSWLMIIFLMPETRWERSPSELRGEKDDLDPTKRRPDIDYETYGRPTPWSEFGFFRNGGVNAKAGLEAVVGIMSSLTLPAVIYCVIMNAVLLGISLGASLTATTVLLAPPYNWPFSSLGLLVIAPFIASIFVAVIGGYLSDKTTNYLTKKSGGVREPEAHLWNFIFPLLAGVVGSVLYGVGGTLVETVHWMCLLSGICLLTFSFLTVNVQASVFCIESYPTLAGPVLVNVSSFRNIIGFAFTYGIPDWVAGIGYLKTYGIFAAIIALMMVPLPMFFLYGKSFRKWGGFANNSAANGVKN</sequence>
<protein>
    <submittedName>
        <fullName evidence="8">Major facilitator superfamily domain-containing protein</fullName>
    </submittedName>
</protein>
<evidence type="ECO:0000256" key="2">
    <source>
        <dbReference type="ARBA" id="ARBA00022692"/>
    </source>
</evidence>
<evidence type="ECO:0000256" key="3">
    <source>
        <dbReference type="ARBA" id="ARBA00022989"/>
    </source>
</evidence>
<evidence type="ECO:0000256" key="1">
    <source>
        <dbReference type="ARBA" id="ARBA00004141"/>
    </source>
</evidence>
<dbReference type="PANTHER" id="PTHR23502:SF164">
    <property type="entry name" value="MAJOR FACILITATOR SUPERFAMILY (MFS) PROFILE DOMAIN-CONTAINING PROTEIN"/>
    <property type="match status" value="1"/>
</dbReference>
<dbReference type="EMBL" id="JAJTJA010000012">
    <property type="protein sequence ID" value="KAH8691287.1"/>
    <property type="molecule type" value="Genomic_DNA"/>
</dbReference>
<dbReference type="RefSeq" id="XP_046067379.1">
    <property type="nucleotide sequence ID" value="XM_046219161.1"/>
</dbReference>
<dbReference type="PANTHER" id="PTHR23502">
    <property type="entry name" value="MAJOR FACILITATOR SUPERFAMILY"/>
    <property type="match status" value="1"/>
</dbReference>
<dbReference type="AlphaFoldDB" id="A0AAD4KLK2"/>
<feature type="transmembrane region" description="Helical" evidence="6">
    <location>
        <begin position="355"/>
        <end position="381"/>
    </location>
</feature>
<dbReference type="Proteomes" id="UP001201262">
    <property type="component" value="Unassembled WGS sequence"/>
</dbReference>
<feature type="region of interest" description="Disordered" evidence="5">
    <location>
        <begin position="295"/>
        <end position="317"/>
    </location>
</feature>
<accession>A0AAD4KLK2</accession>
<feature type="transmembrane region" description="Helical" evidence="6">
    <location>
        <begin position="149"/>
        <end position="170"/>
    </location>
</feature>
<evidence type="ECO:0000256" key="4">
    <source>
        <dbReference type="ARBA" id="ARBA00023136"/>
    </source>
</evidence>
<feature type="transmembrane region" description="Helical" evidence="6">
    <location>
        <begin position="59"/>
        <end position="86"/>
    </location>
</feature>
<evidence type="ECO:0000259" key="7">
    <source>
        <dbReference type="PROSITE" id="PS50850"/>
    </source>
</evidence>
<dbReference type="GO" id="GO:0005886">
    <property type="term" value="C:plasma membrane"/>
    <property type="evidence" value="ECO:0007669"/>
    <property type="project" value="TreeGrafter"/>
</dbReference>
<dbReference type="InterPro" id="IPR036259">
    <property type="entry name" value="MFS_trans_sf"/>
</dbReference>
<feature type="transmembrane region" description="Helical" evidence="6">
    <location>
        <begin position="235"/>
        <end position="258"/>
    </location>
</feature>
<dbReference type="SUPFAM" id="SSF103473">
    <property type="entry name" value="MFS general substrate transporter"/>
    <property type="match status" value="1"/>
</dbReference>
<feature type="domain" description="Major facilitator superfamily (MFS) profile" evidence="7">
    <location>
        <begin position="79"/>
        <end position="558"/>
    </location>
</feature>
<keyword evidence="2 6" id="KW-0812">Transmembrane</keyword>
<feature type="transmembrane region" description="Helical" evidence="6">
    <location>
        <begin position="393"/>
        <end position="415"/>
    </location>
</feature>
<comment type="subcellular location">
    <subcellularLocation>
        <location evidence="1">Membrane</location>
        <topology evidence="1">Multi-pass membrane protein</topology>
    </subcellularLocation>
</comment>
<proteinExistence type="predicted"/>
<feature type="compositionally biased region" description="Basic and acidic residues" evidence="5">
    <location>
        <begin position="295"/>
        <end position="313"/>
    </location>
</feature>
<dbReference type="PROSITE" id="PS50850">
    <property type="entry name" value="MFS"/>
    <property type="match status" value="1"/>
</dbReference>
<feature type="transmembrane region" description="Helical" evidence="6">
    <location>
        <begin position="532"/>
        <end position="553"/>
    </location>
</feature>
<gene>
    <name evidence="8" type="ORF">BGW36DRAFT_411002</name>
</gene>
<feature type="transmembrane region" description="Helical" evidence="6">
    <location>
        <begin position="462"/>
        <end position="484"/>
    </location>
</feature>